<dbReference type="Proteomes" id="UP000247555">
    <property type="component" value="Unassembled WGS sequence"/>
</dbReference>
<organism evidence="8 9">
    <name type="scientific">Rivihabitans pingtungensis</name>
    <dbReference type="NCBI Taxonomy" id="1054498"/>
    <lineage>
        <taxon>Bacteria</taxon>
        <taxon>Pseudomonadati</taxon>
        <taxon>Pseudomonadota</taxon>
        <taxon>Betaproteobacteria</taxon>
        <taxon>Neisseriales</taxon>
        <taxon>Aquaspirillaceae</taxon>
        <taxon>Rivihabitans</taxon>
    </lineage>
</organism>
<dbReference type="GO" id="GO:0000160">
    <property type="term" value="P:phosphorelay signal transduction system"/>
    <property type="evidence" value="ECO:0007669"/>
    <property type="project" value="InterPro"/>
</dbReference>
<dbReference type="Gene3D" id="1.10.10.10">
    <property type="entry name" value="Winged helix-like DNA-binding domain superfamily/Winged helix DNA-binding domain"/>
    <property type="match status" value="1"/>
</dbReference>
<evidence type="ECO:0000256" key="3">
    <source>
        <dbReference type="ARBA" id="ARBA00023163"/>
    </source>
</evidence>
<dbReference type="PRINTS" id="PR00038">
    <property type="entry name" value="HTHLUXR"/>
</dbReference>
<dbReference type="EMBL" id="QJKI01000017">
    <property type="protein sequence ID" value="PXX77400.1"/>
    <property type="molecule type" value="Genomic_DNA"/>
</dbReference>
<dbReference type="PROSITE" id="PS00622">
    <property type="entry name" value="HTH_LUXR_1"/>
    <property type="match status" value="1"/>
</dbReference>
<dbReference type="CDD" id="cd06170">
    <property type="entry name" value="LuxR_C_like"/>
    <property type="match status" value="1"/>
</dbReference>
<dbReference type="InterPro" id="IPR001789">
    <property type="entry name" value="Sig_transdc_resp-reg_receiver"/>
</dbReference>
<dbReference type="Pfam" id="PF00196">
    <property type="entry name" value="GerE"/>
    <property type="match status" value="1"/>
</dbReference>
<evidence type="ECO:0000256" key="4">
    <source>
        <dbReference type="PROSITE-ProRule" id="PRU00169"/>
    </source>
</evidence>
<gene>
    <name evidence="8" type="ORF">DFR34_1174</name>
</gene>
<dbReference type="GO" id="GO:0006355">
    <property type="term" value="P:regulation of DNA-templated transcription"/>
    <property type="evidence" value="ECO:0007669"/>
    <property type="project" value="InterPro"/>
</dbReference>
<dbReference type="AlphaFoldDB" id="A0A318KIY7"/>
<dbReference type="SMART" id="SM00448">
    <property type="entry name" value="REC"/>
    <property type="match status" value="1"/>
</dbReference>
<reference evidence="8 9" key="1">
    <citation type="submission" date="2018-05" db="EMBL/GenBank/DDBJ databases">
        <title>Genomic Encyclopedia of Type Strains, Phase IV (KMG-IV): sequencing the most valuable type-strain genomes for metagenomic binning, comparative biology and taxonomic classification.</title>
        <authorList>
            <person name="Goeker M."/>
        </authorList>
    </citation>
    <scope>NUCLEOTIDE SEQUENCE [LARGE SCALE GENOMIC DNA]</scope>
    <source>
        <strain evidence="8 9">DSM 29661</strain>
    </source>
</reference>
<feature type="region of interest" description="Disordered" evidence="5">
    <location>
        <begin position="216"/>
        <end position="243"/>
    </location>
</feature>
<proteinExistence type="predicted"/>
<feature type="domain" description="HTH luxR-type" evidence="6">
    <location>
        <begin position="140"/>
        <end position="205"/>
    </location>
</feature>
<dbReference type="RefSeq" id="WP_110391364.1">
    <property type="nucleotide sequence ID" value="NZ_QJKI01000017.1"/>
</dbReference>
<keyword evidence="1" id="KW-0805">Transcription regulation</keyword>
<feature type="compositionally biased region" description="Polar residues" evidence="5">
    <location>
        <begin position="230"/>
        <end position="243"/>
    </location>
</feature>
<dbReference type="GO" id="GO:0003677">
    <property type="term" value="F:DNA binding"/>
    <property type="evidence" value="ECO:0007669"/>
    <property type="project" value="UniProtKB-KW"/>
</dbReference>
<dbReference type="CDD" id="cd17537">
    <property type="entry name" value="REC_FixJ"/>
    <property type="match status" value="1"/>
</dbReference>
<dbReference type="InterPro" id="IPR036388">
    <property type="entry name" value="WH-like_DNA-bd_sf"/>
</dbReference>
<dbReference type="PANTHER" id="PTHR44688">
    <property type="entry name" value="DNA-BINDING TRANSCRIPTIONAL ACTIVATOR DEVR_DOSR"/>
    <property type="match status" value="1"/>
</dbReference>
<comment type="caution">
    <text evidence="8">The sequence shown here is derived from an EMBL/GenBank/DDBJ whole genome shotgun (WGS) entry which is preliminary data.</text>
</comment>
<dbReference type="InterPro" id="IPR011006">
    <property type="entry name" value="CheY-like_superfamily"/>
</dbReference>
<dbReference type="PROSITE" id="PS50043">
    <property type="entry name" value="HTH_LUXR_2"/>
    <property type="match status" value="1"/>
</dbReference>
<keyword evidence="3" id="KW-0804">Transcription</keyword>
<accession>A0A318KIY7</accession>
<keyword evidence="4" id="KW-0597">Phosphoprotein</keyword>
<dbReference type="PROSITE" id="PS50110">
    <property type="entry name" value="RESPONSE_REGULATORY"/>
    <property type="match status" value="1"/>
</dbReference>
<evidence type="ECO:0000259" key="7">
    <source>
        <dbReference type="PROSITE" id="PS50110"/>
    </source>
</evidence>
<dbReference type="Gene3D" id="3.40.50.2300">
    <property type="match status" value="1"/>
</dbReference>
<evidence type="ECO:0000256" key="2">
    <source>
        <dbReference type="ARBA" id="ARBA00023125"/>
    </source>
</evidence>
<evidence type="ECO:0000256" key="5">
    <source>
        <dbReference type="SAM" id="MobiDB-lite"/>
    </source>
</evidence>
<dbReference type="InterPro" id="IPR000792">
    <property type="entry name" value="Tscrpt_reg_LuxR_C"/>
</dbReference>
<dbReference type="OrthoDB" id="9802186at2"/>
<evidence type="ECO:0000313" key="8">
    <source>
        <dbReference type="EMBL" id="PXX77400.1"/>
    </source>
</evidence>
<dbReference type="SUPFAM" id="SSF52172">
    <property type="entry name" value="CheY-like"/>
    <property type="match status" value="1"/>
</dbReference>
<dbReference type="PANTHER" id="PTHR44688:SF16">
    <property type="entry name" value="DNA-BINDING TRANSCRIPTIONAL ACTIVATOR DEVR_DOSR"/>
    <property type="match status" value="1"/>
</dbReference>
<evidence type="ECO:0000256" key="1">
    <source>
        <dbReference type="ARBA" id="ARBA00023015"/>
    </source>
</evidence>
<feature type="modified residue" description="4-aspartylphosphate" evidence="4">
    <location>
        <position position="59"/>
    </location>
</feature>
<evidence type="ECO:0000313" key="9">
    <source>
        <dbReference type="Proteomes" id="UP000247555"/>
    </source>
</evidence>
<sequence length="243" mass="25879">MTPTPNFDPIVYVVDDDPAVLDSVSLLIRSAGLKVMAFPSALEFLAAFIPNQIACLVLDIRMPGTTGLELQAELEGAGVALPIIFITGHGDVAQCTRAFKAGASDFITKPIDGELLMEAVRKALRHCIQTHEKTARTQEAEMRLARLSSRELEVLQLVTEGLSSKEIGSRLGLSPRTIEAHRASMFDKLEVGTLAELIKLFVYAVEAGKAEGMTISPLRTSEAPGDAGTADSTAPASSDDTVA</sequence>
<dbReference type="InterPro" id="IPR016032">
    <property type="entry name" value="Sig_transdc_resp-reg_C-effctor"/>
</dbReference>
<keyword evidence="9" id="KW-1185">Reference proteome</keyword>
<dbReference type="Pfam" id="PF00072">
    <property type="entry name" value="Response_reg"/>
    <property type="match status" value="1"/>
</dbReference>
<keyword evidence="2" id="KW-0238">DNA-binding</keyword>
<protein>
    <submittedName>
        <fullName evidence="8">LuxR family two component transcriptional regulator</fullName>
    </submittedName>
</protein>
<feature type="domain" description="Response regulatory" evidence="7">
    <location>
        <begin position="10"/>
        <end position="124"/>
    </location>
</feature>
<dbReference type="SMART" id="SM00421">
    <property type="entry name" value="HTH_LUXR"/>
    <property type="match status" value="1"/>
</dbReference>
<dbReference type="SUPFAM" id="SSF46894">
    <property type="entry name" value="C-terminal effector domain of the bipartite response regulators"/>
    <property type="match status" value="1"/>
</dbReference>
<evidence type="ECO:0000259" key="6">
    <source>
        <dbReference type="PROSITE" id="PS50043"/>
    </source>
</evidence>
<name>A0A318KIY7_9NEIS</name>